<reference evidence="4 5" key="1">
    <citation type="submission" date="2019-06" db="EMBL/GenBank/DDBJ databases">
        <title>Draft genome sequence of the filamentous fungus Phialemoniopsis curvata isolated from diesel fuel.</title>
        <authorList>
            <person name="Varaljay V.A."/>
            <person name="Lyon W.J."/>
            <person name="Crouch A.L."/>
            <person name="Drake C.E."/>
            <person name="Hollomon J.M."/>
            <person name="Nadeau L.J."/>
            <person name="Nunn H.S."/>
            <person name="Stevenson B.S."/>
            <person name="Bojanowski C.L."/>
            <person name="Crookes-Goodson W.J."/>
        </authorList>
    </citation>
    <scope>NUCLEOTIDE SEQUENCE [LARGE SCALE GENOMIC DNA]</scope>
    <source>
        <strain evidence="4 5">D216</strain>
    </source>
</reference>
<comment type="caution">
    <text evidence="4">The sequence shown here is derived from an EMBL/GenBank/DDBJ whole genome shotgun (WGS) entry which is preliminary data.</text>
</comment>
<dbReference type="PANTHER" id="PTHR22935">
    <property type="entry name" value="PENICILLIN-BINDING PROTEIN"/>
    <property type="match status" value="1"/>
</dbReference>
<feature type="signal peptide" evidence="1">
    <location>
        <begin position="1"/>
        <end position="25"/>
    </location>
</feature>
<sequence length="582" mass="62831">MHIGSLTHRSLALLLAALAGHEVSAALDGHCPPLGPVLPAPQRASANPAVKKGLADFKAALDKMTAPLNVSAVSVGVKTLGEEAPLFEYHFTPSKLDPKGVQKVTSDSMYRIASTSKVFPAYALMLIDGVLWEDPVTKYVPELRELAKQAAAQDAVHVVDWDEVTLGALASHTSGIPVDLGTDLTAFNPPWEKLGLPKPDPANSPQCSGLLDGKPCTWEDFFTKFGKRPPIYAPNTAPVYSNIGPALLGLVVERVSGLKFEDFVQQKILDALGMKHTSAFKPDDKLGVIPVDDQWWTSLLGFENASGSYYSSTHDLLALGSAILGSKLISPAKTRRWLKPWTSSSSLGTFIGTPWEIYRVQNVTRDGRLIELYTKGGDITTYHAALIMVPDYDLVVSVNVAGPEVGGFVQLIQATATTVLLPALEQASKDEAAVSFTGTYADRATNSSITLATDDAPGLRATNYTARGVDVLANYLRIGIVPTEPDPSVLVRLRLYPTNLRSGRQAGWRGVFDLFTPEEVAASDARYPWPQNGCIAWGTMDRLVYQYESLDYFVFNVEKGADGAPVATSIELPAYGLTLTRQ</sequence>
<proteinExistence type="predicted"/>
<dbReference type="SUPFAM" id="SSF56601">
    <property type="entry name" value="beta-lactamase/transpeptidase-like"/>
    <property type="match status" value="1"/>
</dbReference>
<dbReference type="InterPro" id="IPR051478">
    <property type="entry name" value="Beta-lactamase-like_AB/R"/>
</dbReference>
<dbReference type="InParanoid" id="A0A507AYN0"/>
<dbReference type="RefSeq" id="XP_030993275.1">
    <property type="nucleotide sequence ID" value="XM_031142556.1"/>
</dbReference>
<dbReference type="OrthoDB" id="10250282at2759"/>
<dbReference type="AlphaFoldDB" id="A0A507AYN0"/>
<dbReference type="PANTHER" id="PTHR22935:SF97">
    <property type="entry name" value="BETA-LACTAMASE-RELATED DOMAIN-CONTAINING PROTEIN"/>
    <property type="match status" value="1"/>
</dbReference>
<feature type="chain" id="PRO_5021231351" evidence="1">
    <location>
        <begin position="26"/>
        <end position="582"/>
    </location>
</feature>
<keyword evidence="5" id="KW-1185">Reference proteome</keyword>
<feature type="domain" description="Beta-lactamase-like ARB-00930-like C-terminal" evidence="3">
    <location>
        <begin position="429"/>
        <end position="581"/>
    </location>
</feature>
<protein>
    <submittedName>
        <fullName evidence="4">Uncharacterized protein</fullName>
    </submittedName>
</protein>
<dbReference type="InterPro" id="IPR058664">
    <property type="entry name" value="ARB_00930-like_C"/>
</dbReference>
<dbReference type="EMBL" id="SKBQ01000048">
    <property type="protein sequence ID" value="TPX11564.1"/>
    <property type="molecule type" value="Genomic_DNA"/>
</dbReference>
<dbReference type="Proteomes" id="UP000319257">
    <property type="component" value="Unassembled WGS sequence"/>
</dbReference>
<dbReference type="Pfam" id="PF00144">
    <property type="entry name" value="Beta-lactamase"/>
    <property type="match status" value="1"/>
</dbReference>
<accession>A0A507AYN0</accession>
<evidence type="ECO:0000259" key="3">
    <source>
        <dbReference type="Pfam" id="PF26335"/>
    </source>
</evidence>
<evidence type="ECO:0000256" key="1">
    <source>
        <dbReference type="SAM" id="SignalP"/>
    </source>
</evidence>
<feature type="domain" description="Beta-lactamase-related" evidence="2">
    <location>
        <begin position="99"/>
        <end position="401"/>
    </location>
</feature>
<gene>
    <name evidence="4" type="ORF">E0L32_007775</name>
</gene>
<keyword evidence="1" id="KW-0732">Signal</keyword>
<evidence type="ECO:0000313" key="4">
    <source>
        <dbReference type="EMBL" id="TPX11564.1"/>
    </source>
</evidence>
<dbReference type="InterPro" id="IPR012338">
    <property type="entry name" value="Beta-lactam/transpept-like"/>
</dbReference>
<dbReference type="GeneID" id="41975222"/>
<dbReference type="Gene3D" id="3.40.710.10">
    <property type="entry name" value="DD-peptidase/beta-lactamase superfamily"/>
    <property type="match status" value="1"/>
</dbReference>
<dbReference type="STRING" id="1093900.A0A507AYN0"/>
<evidence type="ECO:0000313" key="5">
    <source>
        <dbReference type="Proteomes" id="UP000319257"/>
    </source>
</evidence>
<dbReference type="Pfam" id="PF26335">
    <property type="entry name" value="ARB_00930_C"/>
    <property type="match status" value="1"/>
</dbReference>
<organism evidence="4 5">
    <name type="scientific">Thyridium curvatum</name>
    <dbReference type="NCBI Taxonomy" id="1093900"/>
    <lineage>
        <taxon>Eukaryota</taxon>
        <taxon>Fungi</taxon>
        <taxon>Dikarya</taxon>
        <taxon>Ascomycota</taxon>
        <taxon>Pezizomycotina</taxon>
        <taxon>Sordariomycetes</taxon>
        <taxon>Sordariomycetidae</taxon>
        <taxon>Thyridiales</taxon>
        <taxon>Thyridiaceae</taxon>
        <taxon>Thyridium</taxon>
    </lineage>
</organism>
<dbReference type="InterPro" id="IPR001466">
    <property type="entry name" value="Beta-lactam-related"/>
</dbReference>
<evidence type="ECO:0000259" key="2">
    <source>
        <dbReference type="Pfam" id="PF00144"/>
    </source>
</evidence>
<name>A0A507AYN0_9PEZI</name>